<dbReference type="SUPFAM" id="SSF110849">
    <property type="entry name" value="ParB/Sulfiredoxin"/>
    <property type="match status" value="1"/>
</dbReference>
<reference evidence="4 5" key="1">
    <citation type="journal article" date="2016" name="Nat. Commun.">
        <title>Thousands of microbial genomes shed light on interconnected biogeochemical processes in an aquifer system.</title>
        <authorList>
            <person name="Anantharaman K."/>
            <person name="Brown C.T."/>
            <person name="Hug L.A."/>
            <person name="Sharon I."/>
            <person name="Castelle C.J."/>
            <person name="Probst A.J."/>
            <person name="Thomas B.C."/>
            <person name="Singh A."/>
            <person name="Wilkins M.J."/>
            <person name="Karaoz U."/>
            <person name="Brodie E.L."/>
            <person name="Williams K.H."/>
            <person name="Hubbard S.S."/>
            <person name="Banfield J.F."/>
        </authorList>
    </citation>
    <scope>NUCLEOTIDE SEQUENCE [LARGE SCALE GENOMIC DNA]</scope>
</reference>
<evidence type="ECO:0000256" key="2">
    <source>
        <dbReference type="ARBA" id="ARBA00022829"/>
    </source>
</evidence>
<dbReference type="InterPro" id="IPR050336">
    <property type="entry name" value="Chromosome_partition/occlusion"/>
</dbReference>
<dbReference type="EMBL" id="MHJI01000031">
    <property type="protein sequence ID" value="OGY64841.1"/>
    <property type="molecule type" value="Genomic_DNA"/>
</dbReference>
<comment type="similarity">
    <text evidence="1">Belongs to the ParB family.</text>
</comment>
<dbReference type="Pfam" id="PF02195">
    <property type="entry name" value="ParB_N"/>
    <property type="match status" value="1"/>
</dbReference>
<evidence type="ECO:0000313" key="5">
    <source>
        <dbReference type="Proteomes" id="UP000178517"/>
    </source>
</evidence>
<organism evidence="4 5">
    <name type="scientific">Candidatus Harrisonbacteria bacterium RIFCSPLOWO2_01_FULL_40_28</name>
    <dbReference type="NCBI Taxonomy" id="1798406"/>
    <lineage>
        <taxon>Bacteria</taxon>
        <taxon>Candidatus Harrisoniibacteriota</taxon>
    </lineage>
</organism>
<sequence>MATHENNPGTDIRIKHKRIRPSKDQPRKFFDQAALQELAASISEVGQEVPITIYEVNDDPDHDFEIIDGERRWRACGILGFEEIRAYIDEIKDPRDHFIKSVVSNFGRADHTPMEIAEAVKRMQEAGKTVQQISRIFAKSLSWVYQYASLLRLHEEVQDMLHPMVPDTKKLAFSIAILLTNFPHEIQRELAREIVKNNMSMNRARFLIRKFEKEANLKPEEGRRIHNRKPSKDFAILNRFLSSLKESTAFFLDMNADVFDNMFRMRPDEDRARTQKAIEAAIEELSQMLDVVKGM</sequence>
<dbReference type="Proteomes" id="UP000178517">
    <property type="component" value="Unassembled WGS sequence"/>
</dbReference>
<dbReference type="InterPro" id="IPR004437">
    <property type="entry name" value="ParB/RepB/Spo0J"/>
</dbReference>
<keyword evidence="2" id="KW-0159">Chromosome partition</keyword>
<dbReference type="GO" id="GO:0007059">
    <property type="term" value="P:chromosome segregation"/>
    <property type="evidence" value="ECO:0007669"/>
    <property type="project" value="UniProtKB-KW"/>
</dbReference>
<gene>
    <name evidence="4" type="ORF">A3A04_01875</name>
</gene>
<dbReference type="NCBIfam" id="TIGR00180">
    <property type="entry name" value="parB_part"/>
    <property type="match status" value="1"/>
</dbReference>
<dbReference type="PANTHER" id="PTHR33375:SF1">
    <property type="entry name" value="CHROMOSOME-PARTITIONING PROTEIN PARB-RELATED"/>
    <property type="match status" value="1"/>
</dbReference>
<feature type="domain" description="ParB-like N-terminal" evidence="3">
    <location>
        <begin position="10"/>
        <end position="106"/>
    </location>
</feature>
<evidence type="ECO:0000256" key="1">
    <source>
        <dbReference type="ARBA" id="ARBA00006295"/>
    </source>
</evidence>
<name>A0A1G1ZK09_9BACT</name>
<dbReference type="InterPro" id="IPR041468">
    <property type="entry name" value="HTH_ParB/Spo0J"/>
</dbReference>
<protein>
    <recommendedName>
        <fullName evidence="3">ParB-like N-terminal domain-containing protein</fullName>
    </recommendedName>
</protein>
<dbReference type="SMART" id="SM00470">
    <property type="entry name" value="ParB"/>
    <property type="match status" value="1"/>
</dbReference>
<dbReference type="GO" id="GO:0045881">
    <property type="term" value="P:positive regulation of sporulation resulting in formation of a cellular spore"/>
    <property type="evidence" value="ECO:0007669"/>
    <property type="project" value="TreeGrafter"/>
</dbReference>
<dbReference type="InterPro" id="IPR036086">
    <property type="entry name" value="ParB/Sulfiredoxin_sf"/>
</dbReference>
<dbReference type="STRING" id="1798406.A3A04_01875"/>
<dbReference type="InterPro" id="IPR003115">
    <property type="entry name" value="ParB_N"/>
</dbReference>
<dbReference type="GO" id="GO:0003677">
    <property type="term" value="F:DNA binding"/>
    <property type="evidence" value="ECO:0007669"/>
    <property type="project" value="InterPro"/>
</dbReference>
<comment type="caution">
    <text evidence="4">The sequence shown here is derived from an EMBL/GenBank/DDBJ whole genome shotgun (WGS) entry which is preliminary data.</text>
</comment>
<dbReference type="GO" id="GO:0005694">
    <property type="term" value="C:chromosome"/>
    <property type="evidence" value="ECO:0007669"/>
    <property type="project" value="TreeGrafter"/>
</dbReference>
<dbReference type="AlphaFoldDB" id="A0A1G1ZK09"/>
<accession>A0A1G1ZK09</accession>
<dbReference type="Pfam" id="PF17762">
    <property type="entry name" value="HTH_ParB"/>
    <property type="match status" value="1"/>
</dbReference>
<dbReference type="Gene3D" id="1.10.10.2830">
    <property type="match status" value="1"/>
</dbReference>
<dbReference type="Gene3D" id="3.90.1530.10">
    <property type="entry name" value="Conserved hypothetical protein from pyrococcus furiosus pfu- 392566-001, ParB domain"/>
    <property type="match status" value="1"/>
</dbReference>
<dbReference type="PANTHER" id="PTHR33375">
    <property type="entry name" value="CHROMOSOME-PARTITIONING PROTEIN PARB-RELATED"/>
    <property type="match status" value="1"/>
</dbReference>
<evidence type="ECO:0000259" key="3">
    <source>
        <dbReference type="SMART" id="SM00470"/>
    </source>
</evidence>
<proteinExistence type="inferred from homology"/>
<evidence type="ECO:0000313" key="4">
    <source>
        <dbReference type="EMBL" id="OGY64841.1"/>
    </source>
</evidence>